<feature type="transmembrane region" description="Helical" evidence="1">
    <location>
        <begin position="79"/>
        <end position="98"/>
    </location>
</feature>
<dbReference type="PANTHER" id="PTHR36178:SF1">
    <property type="entry name" value="SODIUM_GLUTAMATE SYMPORTER"/>
    <property type="match status" value="1"/>
</dbReference>
<comment type="similarity">
    <text evidence="1">Belongs to the glutamate:Na(+) symporter (ESS) (TC 2.A.27) family.</text>
</comment>
<keyword evidence="1" id="KW-0769">Symport</keyword>
<organism evidence="3 4">
    <name type="scientific">Hydrogenophaga laconesensis</name>
    <dbReference type="NCBI Taxonomy" id="1805971"/>
    <lineage>
        <taxon>Bacteria</taxon>
        <taxon>Pseudomonadati</taxon>
        <taxon>Pseudomonadota</taxon>
        <taxon>Betaproteobacteria</taxon>
        <taxon>Burkholderiales</taxon>
        <taxon>Comamonadaceae</taxon>
        <taxon>Hydrogenophaga</taxon>
    </lineage>
</organism>
<keyword evidence="1" id="KW-0472">Membrane</keyword>
<sequence length="412" mass="43740">MGAMISLPWRTSFGIDPFTSFTLAILLLFIGKGLTQRYGWLRRYNIPEAVVGGVLCALVACGLYYVFDVRVVFDLGARDMLLLYFFAAIGMGTDVRTLREGGKPLVVLLVLASVFMLLQNGLGMAVAEAFGMDPRAGLMAGSISLTGGVGTTLAWTPHFVQTLGIPNAGELGLAANMLGMIAACLVGGPMAAWLMRRHRIVSSGAADVEVGTRYQDEPHLRLDYHGVLLALLWLNLALMLGHGVNELVALSGLNLPAFVGCLMAGISLRSAGQWLAPSGGRLWNWSSMRLGVALISDISLGLFLTMALMGLRLWELEPVLGFIATTMALQVALAVAFTAFVVFRFMGRDYEAAVICSGFGGIALGSTATAIANMSAVVRAYGAAPKAFIVVPLVCGFFIDLINALVIGLLAR</sequence>
<feature type="transmembrane region" description="Helical" evidence="1">
    <location>
        <begin position="387"/>
        <end position="411"/>
    </location>
</feature>
<keyword evidence="1" id="KW-1003">Cell membrane</keyword>
<keyword evidence="4" id="KW-1185">Reference proteome</keyword>
<feature type="transmembrane region" description="Helical" evidence="1">
    <location>
        <begin position="320"/>
        <end position="343"/>
    </location>
</feature>
<feature type="transmembrane region" description="Helical" evidence="1">
    <location>
        <begin position="355"/>
        <end position="381"/>
    </location>
</feature>
<feature type="transmembrane region" description="Helical" evidence="1">
    <location>
        <begin position="173"/>
        <end position="194"/>
    </location>
</feature>
<feature type="transmembrane region" description="Helical" evidence="1">
    <location>
        <begin position="247"/>
        <end position="269"/>
    </location>
</feature>
<keyword evidence="1" id="KW-0739">Sodium transport</keyword>
<feature type="transmembrane region" description="Helical" evidence="1">
    <location>
        <begin position="46"/>
        <end position="67"/>
    </location>
</feature>
<comment type="function">
    <text evidence="1">Catalyzes the sodium-dependent transport of glutamate.</text>
</comment>
<keyword evidence="1" id="KW-0997">Cell inner membrane</keyword>
<keyword evidence="1" id="KW-1133">Transmembrane helix</keyword>
<evidence type="ECO:0000313" key="3">
    <source>
        <dbReference type="EMBL" id="MDR7097004.1"/>
    </source>
</evidence>
<keyword evidence="1" id="KW-0813">Transport</keyword>
<dbReference type="PANTHER" id="PTHR36178">
    <property type="entry name" value="SLR0625 PROTEIN"/>
    <property type="match status" value="1"/>
</dbReference>
<protein>
    <recommendedName>
        <fullName evidence="1 2">Sodium/glutamate symporter</fullName>
    </recommendedName>
</protein>
<dbReference type="Proteomes" id="UP001265550">
    <property type="component" value="Unassembled WGS sequence"/>
</dbReference>
<comment type="caution">
    <text evidence="3">The sequence shown here is derived from an EMBL/GenBank/DDBJ whole genome shotgun (WGS) entry which is preliminary data.</text>
</comment>
<gene>
    <name evidence="1" type="primary">gltS</name>
    <name evidence="3" type="ORF">J2X09_004773</name>
</gene>
<dbReference type="Pfam" id="PF03616">
    <property type="entry name" value="Glt_symporter"/>
    <property type="match status" value="1"/>
</dbReference>
<accession>A0ABU1VHP2</accession>
<feature type="transmembrane region" description="Helical" evidence="1">
    <location>
        <begin position="290"/>
        <end position="314"/>
    </location>
</feature>
<dbReference type="InterPro" id="IPR004445">
    <property type="entry name" value="GltS"/>
</dbReference>
<keyword evidence="1" id="KW-0406">Ion transport</keyword>
<dbReference type="HAMAP" id="MF_02062">
    <property type="entry name" value="GltS"/>
    <property type="match status" value="1"/>
</dbReference>
<proteinExistence type="inferred from homology"/>
<comment type="subcellular location">
    <subcellularLocation>
        <location evidence="1">Cell inner membrane</location>
        <topology evidence="1">Multi-pass membrane protein</topology>
    </subcellularLocation>
</comment>
<dbReference type="EMBL" id="JAVDWE010000018">
    <property type="protein sequence ID" value="MDR7097004.1"/>
    <property type="molecule type" value="Genomic_DNA"/>
</dbReference>
<dbReference type="NCBIfam" id="TIGR00210">
    <property type="entry name" value="gltS"/>
    <property type="match status" value="1"/>
</dbReference>
<feature type="transmembrane region" description="Helical" evidence="1">
    <location>
        <begin position="12"/>
        <end position="34"/>
    </location>
</feature>
<keyword evidence="1" id="KW-0915">Sodium</keyword>
<keyword evidence="1" id="KW-0812">Transmembrane</keyword>
<evidence type="ECO:0000256" key="1">
    <source>
        <dbReference type="HAMAP-Rule" id="MF_02062"/>
    </source>
</evidence>
<name>A0ABU1VHP2_9BURK</name>
<keyword evidence="1" id="KW-0029">Amino-acid transport</keyword>
<reference evidence="3 4" key="1">
    <citation type="submission" date="2023-07" db="EMBL/GenBank/DDBJ databases">
        <title>Sorghum-associated microbial communities from plants grown in Nebraska, USA.</title>
        <authorList>
            <person name="Schachtman D."/>
        </authorList>
    </citation>
    <scope>NUCLEOTIDE SEQUENCE [LARGE SCALE GENOMIC DNA]</scope>
    <source>
        <strain evidence="3 4">BE240</strain>
    </source>
</reference>
<feature type="transmembrane region" description="Helical" evidence="1">
    <location>
        <begin position="105"/>
        <end position="127"/>
    </location>
</feature>
<evidence type="ECO:0000313" key="4">
    <source>
        <dbReference type="Proteomes" id="UP001265550"/>
    </source>
</evidence>
<evidence type="ECO:0000256" key="2">
    <source>
        <dbReference type="NCBIfam" id="TIGR00210"/>
    </source>
</evidence>